<feature type="transmembrane region" description="Helical" evidence="8">
    <location>
        <begin position="5"/>
        <end position="24"/>
    </location>
</feature>
<dbReference type="PANTHER" id="PTHR43839:SF3">
    <property type="entry name" value="OLIGOPEPTIDE ABC TRANSPORTER, PERMEASE PROTEIN"/>
    <property type="match status" value="1"/>
</dbReference>
<dbReference type="AlphaFoldDB" id="A0A2G5NS03"/>
<dbReference type="PANTHER" id="PTHR43839">
    <property type="entry name" value="OPPC IN A BINDING PROTEIN-DEPENDENT TRANSPORT SYSTEM"/>
    <property type="match status" value="1"/>
</dbReference>
<evidence type="ECO:0000256" key="8">
    <source>
        <dbReference type="RuleBase" id="RU363032"/>
    </source>
</evidence>
<organism evidence="10 11">
    <name type="scientific">Macrococcoides goetzii</name>
    <dbReference type="NCBI Taxonomy" id="1891097"/>
    <lineage>
        <taxon>Bacteria</taxon>
        <taxon>Bacillati</taxon>
        <taxon>Bacillota</taxon>
        <taxon>Bacilli</taxon>
        <taxon>Bacillales</taxon>
        <taxon>Staphylococcaceae</taxon>
        <taxon>Macrococcoides</taxon>
    </lineage>
</organism>
<dbReference type="GO" id="GO:0055085">
    <property type="term" value="P:transmembrane transport"/>
    <property type="evidence" value="ECO:0007669"/>
    <property type="project" value="InterPro"/>
</dbReference>
<protein>
    <recommendedName>
        <fullName evidence="9">ABC transmembrane type-1 domain-containing protein</fullName>
    </recommendedName>
</protein>
<evidence type="ECO:0000313" key="10">
    <source>
        <dbReference type="EMBL" id="RAI82918.1"/>
    </source>
</evidence>
<dbReference type="CDD" id="cd06261">
    <property type="entry name" value="TM_PBP2"/>
    <property type="match status" value="1"/>
</dbReference>
<evidence type="ECO:0000259" key="9">
    <source>
        <dbReference type="PROSITE" id="PS50928"/>
    </source>
</evidence>
<feature type="transmembrane region" description="Helical" evidence="8">
    <location>
        <begin position="75"/>
        <end position="99"/>
    </location>
</feature>
<proteinExistence type="inferred from homology"/>
<dbReference type="InterPro" id="IPR000515">
    <property type="entry name" value="MetI-like"/>
</dbReference>
<dbReference type="Gene3D" id="1.10.3720.10">
    <property type="entry name" value="MetI-like"/>
    <property type="match status" value="1"/>
</dbReference>
<keyword evidence="2 8" id="KW-0813">Transport</keyword>
<feature type="transmembrane region" description="Helical" evidence="8">
    <location>
        <begin position="205"/>
        <end position="225"/>
    </location>
</feature>
<evidence type="ECO:0000256" key="3">
    <source>
        <dbReference type="ARBA" id="ARBA00022596"/>
    </source>
</evidence>
<comment type="subcellular location">
    <subcellularLocation>
        <location evidence="8">Cell membrane</location>
        <topology evidence="8">Multi-pass membrane protein</topology>
    </subcellularLocation>
    <subcellularLocation>
        <location evidence="1">Membrane</location>
        <topology evidence="1">Multi-pass membrane protein</topology>
    </subcellularLocation>
</comment>
<dbReference type="Proteomes" id="UP000229523">
    <property type="component" value="Unassembled WGS sequence"/>
</dbReference>
<comment type="similarity">
    <text evidence="8">Belongs to the binding-protein-dependent transport system permease family.</text>
</comment>
<name>A0A2G5NS03_9STAP</name>
<dbReference type="InterPro" id="IPR035906">
    <property type="entry name" value="MetI-like_sf"/>
</dbReference>
<keyword evidence="7 8" id="KW-0472">Membrane</keyword>
<evidence type="ECO:0000256" key="6">
    <source>
        <dbReference type="ARBA" id="ARBA00023112"/>
    </source>
</evidence>
<feature type="transmembrane region" description="Helical" evidence="8">
    <location>
        <begin position="148"/>
        <end position="166"/>
    </location>
</feature>
<dbReference type="GO" id="GO:0015675">
    <property type="term" value="P:nickel cation transport"/>
    <property type="evidence" value="ECO:0007669"/>
    <property type="project" value="UniProtKB-KW"/>
</dbReference>
<dbReference type="PROSITE" id="PS50928">
    <property type="entry name" value="ABC_TM1"/>
    <property type="match status" value="1"/>
</dbReference>
<evidence type="ECO:0000256" key="2">
    <source>
        <dbReference type="ARBA" id="ARBA00022448"/>
    </source>
</evidence>
<evidence type="ECO:0000256" key="4">
    <source>
        <dbReference type="ARBA" id="ARBA00022692"/>
    </source>
</evidence>
<gene>
    <name evidence="10" type="ORF">BFS35_004320</name>
</gene>
<evidence type="ECO:0000313" key="11">
    <source>
        <dbReference type="Proteomes" id="UP000229523"/>
    </source>
</evidence>
<sequence length="297" mass="34276">MKRIYLSICLLIIPAIIGFIYFDILNGKVKKTNFLYDKDGNMLASSPFPPGKDYIFGVDRNSRHMTYEVLSGYRITLTLLIVVALMTLIIAIIIGTYLAFKKSNLALIDQLLHPFFYIPQSILGYLLLKPILYEPIDQFTTTQSFRIIFNLIILILLMLPTTIVLVKSATQMILEKEFISSAKTMSPSKVYIYIKHLLPNMMIQYVIVFFRIMFQSLVVISHLAFFKIFFGGTDVCYGPGCLINEQPTIPELSSLLGFHFYDLQVAWWTFYSPLFAIIYMLFICQYVYQRLDVMSAK</sequence>
<feature type="transmembrane region" description="Helical" evidence="8">
    <location>
        <begin position="265"/>
        <end position="288"/>
    </location>
</feature>
<feature type="domain" description="ABC transmembrane type-1" evidence="9">
    <location>
        <begin position="73"/>
        <end position="288"/>
    </location>
</feature>
<dbReference type="RefSeq" id="WP_099577502.1">
    <property type="nucleotide sequence ID" value="NZ_MJBI02000001.1"/>
</dbReference>
<keyword evidence="3" id="KW-0533">Nickel</keyword>
<keyword evidence="6" id="KW-0406">Ion transport</keyword>
<comment type="caution">
    <text evidence="10">The sequence shown here is derived from an EMBL/GenBank/DDBJ whole genome shotgun (WGS) entry which is preliminary data.</text>
</comment>
<dbReference type="EMBL" id="MJBI02000001">
    <property type="protein sequence ID" value="RAI82918.1"/>
    <property type="molecule type" value="Genomic_DNA"/>
</dbReference>
<feature type="transmembrane region" description="Helical" evidence="8">
    <location>
        <begin position="111"/>
        <end position="128"/>
    </location>
</feature>
<evidence type="ECO:0000256" key="1">
    <source>
        <dbReference type="ARBA" id="ARBA00004141"/>
    </source>
</evidence>
<accession>A0A2G5NS03</accession>
<dbReference type="Pfam" id="PF00528">
    <property type="entry name" value="BPD_transp_1"/>
    <property type="match status" value="1"/>
</dbReference>
<dbReference type="GO" id="GO:0005886">
    <property type="term" value="C:plasma membrane"/>
    <property type="evidence" value="ECO:0007669"/>
    <property type="project" value="UniProtKB-SubCell"/>
</dbReference>
<keyword evidence="4 8" id="KW-0812">Transmembrane</keyword>
<dbReference type="SUPFAM" id="SSF161098">
    <property type="entry name" value="MetI-like"/>
    <property type="match status" value="1"/>
</dbReference>
<keyword evidence="5 8" id="KW-1133">Transmembrane helix</keyword>
<keyword evidence="11" id="KW-1185">Reference proteome</keyword>
<evidence type="ECO:0000256" key="7">
    <source>
        <dbReference type="ARBA" id="ARBA00023136"/>
    </source>
</evidence>
<reference evidence="10 11" key="1">
    <citation type="journal article" date="2018" name="Front. Microbiol.">
        <title>Description and Comparative Genomics of Macrococcus caseolyticus subsp. hominis subsp. nov., Macrococcus goetzii sp. nov., Macrococcus epidermidis sp. nov., and Macrococcus bohemicus sp. nov., Novel Macrococci From Human Clinical Material With Virulence Potential and Suspected Uptake of Foreign DNA by Natural Transformation.</title>
        <authorList>
            <person name="Maslanova I."/>
            <person name="Wertheimer Z."/>
            <person name="Sedlacek I."/>
            <person name="Svec P."/>
            <person name="Indrakova A."/>
            <person name="Kovarovic V."/>
            <person name="Schumann P."/>
            <person name="Sproer C."/>
            <person name="Kralova S."/>
            <person name="Sedo O."/>
            <person name="Kristofova L."/>
            <person name="Vrbovska V."/>
            <person name="Fuzik T."/>
            <person name="Petras P."/>
            <person name="Zdrahal Z."/>
            <person name="Ruzickova V."/>
            <person name="Doskar J."/>
            <person name="Pantucek R."/>
        </authorList>
    </citation>
    <scope>NUCLEOTIDE SEQUENCE [LARGE SCALE GENOMIC DNA]</scope>
    <source>
        <strain evidence="10 11">CCM 4927</strain>
    </source>
</reference>
<evidence type="ECO:0000256" key="5">
    <source>
        <dbReference type="ARBA" id="ARBA00022989"/>
    </source>
</evidence>
<keyword evidence="6" id="KW-0921">Nickel transport</keyword>